<protein>
    <recommendedName>
        <fullName evidence="2 6">Imidazoleglycerol-phosphate dehydratase</fullName>
        <shortName evidence="6">IGPD</shortName>
        <ecNumber evidence="6 7">4.2.1.19</ecNumber>
    </recommendedName>
</protein>
<dbReference type="Gene3D" id="3.30.230.40">
    <property type="entry name" value="Imidazole glycerol phosphate dehydratase, domain 1"/>
    <property type="match status" value="2"/>
</dbReference>
<dbReference type="SUPFAM" id="SSF54211">
    <property type="entry name" value="Ribosomal protein S5 domain 2-like"/>
    <property type="match status" value="2"/>
</dbReference>
<evidence type="ECO:0000256" key="5">
    <source>
        <dbReference type="ARBA" id="ARBA00023239"/>
    </source>
</evidence>
<dbReference type="InterPro" id="IPR038494">
    <property type="entry name" value="IGPD_sf"/>
</dbReference>
<dbReference type="Proteomes" id="UP000198680">
    <property type="component" value="Unassembled WGS sequence"/>
</dbReference>
<comment type="pathway">
    <text evidence="1 6 7">Amino-acid biosynthesis; L-histidine biosynthesis; L-histidine from 5-phospho-alpha-D-ribose 1-diphosphate: step 6/9.</text>
</comment>
<dbReference type="EMBL" id="FNHE01000007">
    <property type="protein sequence ID" value="SDM59149.1"/>
    <property type="molecule type" value="Genomic_DNA"/>
</dbReference>
<keyword evidence="3 6" id="KW-0028">Amino-acid biosynthesis</keyword>
<dbReference type="PROSITE" id="PS00955">
    <property type="entry name" value="IGP_DEHYDRATASE_2"/>
    <property type="match status" value="1"/>
</dbReference>
<dbReference type="GO" id="GO:0004424">
    <property type="term" value="F:imidazoleglycerol-phosphate dehydratase activity"/>
    <property type="evidence" value="ECO:0007669"/>
    <property type="project" value="UniProtKB-UniRule"/>
</dbReference>
<comment type="catalytic activity">
    <reaction evidence="6 7">
        <text>D-erythro-1-(imidazol-4-yl)glycerol 3-phosphate = 3-(imidazol-4-yl)-2-oxopropyl phosphate + H2O</text>
        <dbReference type="Rhea" id="RHEA:11040"/>
        <dbReference type="ChEBI" id="CHEBI:15377"/>
        <dbReference type="ChEBI" id="CHEBI:57766"/>
        <dbReference type="ChEBI" id="CHEBI:58278"/>
        <dbReference type="EC" id="4.2.1.19"/>
    </reaction>
</comment>
<dbReference type="GO" id="GO:0005737">
    <property type="term" value="C:cytoplasm"/>
    <property type="evidence" value="ECO:0007669"/>
    <property type="project" value="UniProtKB-SubCell"/>
</dbReference>
<keyword evidence="6" id="KW-0963">Cytoplasm</keyword>
<dbReference type="GO" id="GO:0000105">
    <property type="term" value="P:L-histidine biosynthetic process"/>
    <property type="evidence" value="ECO:0007669"/>
    <property type="project" value="UniProtKB-UniRule"/>
</dbReference>
<evidence type="ECO:0000256" key="7">
    <source>
        <dbReference type="RuleBase" id="RU000599"/>
    </source>
</evidence>
<accession>A0A1G9UGV8</accession>
<sequence length="198" mass="21274">MSRTARVERETSETKLVVELDLDGTGTSSISTGVGFYDHMLTSLSKHSGIDLTVRADGDLHIDAHHTVEDVAIALGQAFAQALGDKKGITRYGDATIPMDEVLAQAAVDLSGRPYFVHAEPEGMTPMIGPDYPTSLTKHVLESFAFNARISLHVRVLYAGRDAHHIVEGQFKALARALRAAVAIDPRVTDVPSTKGAL</sequence>
<dbReference type="InterPro" id="IPR020565">
    <property type="entry name" value="ImidazoleglycerP_deHydtase_CS"/>
</dbReference>
<dbReference type="HAMAP" id="MF_00076">
    <property type="entry name" value="HisB"/>
    <property type="match status" value="1"/>
</dbReference>
<dbReference type="RefSeq" id="WP_091219256.1">
    <property type="nucleotide sequence ID" value="NZ_FNHE01000007.1"/>
</dbReference>
<dbReference type="NCBIfam" id="NF002111">
    <property type="entry name" value="PRK00951.2-1"/>
    <property type="match status" value="1"/>
</dbReference>
<evidence type="ECO:0000256" key="1">
    <source>
        <dbReference type="ARBA" id="ARBA00005047"/>
    </source>
</evidence>
<dbReference type="PANTHER" id="PTHR23133:SF2">
    <property type="entry name" value="IMIDAZOLEGLYCEROL-PHOSPHATE DEHYDRATASE"/>
    <property type="match status" value="1"/>
</dbReference>
<organism evidence="8 9">
    <name type="scientific">Geodermatophilus siccatus</name>
    <dbReference type="NCBI Taxonomy" id="1137991"/>
    <lineage>
        <taxon>Bacteria</taxon>
        <taxon>Bacillati</taxon>
        <taxon>Actinomycetota</taxon>
        <taxon>Actinomycetes</taxon>
        <taxon>Geodermatophilales</taxon>
        <taxon>Geodermatophilaceae</taxon>
        <taxon>Geodermatophilus</taxon>
    </lineage>
</organism>
<keyword evidence="9" id="KW-1185">Reference proteome</keyword>
<dbReference type="NCBIfam" id="NF002110">
    <property type="entry name" value="PRK00951.1-6"/>
    <property type="match status" value="1"/>
</dbReference>
<comment type="subcellular location">
    <subcellularLocation>
        <location evidence="6 7">Cytoplasm</location>
    </subcellularLocation>
</comment>
<dbReference type="FunFam" id="3.30.230.40:FF:000003">
    <property type="entry name" value="Imidazoleglycerol-phosphate dehydratase HisB"/>
    <property type="match status" value="1"/>
</dbReference>
<keyword evidence="4 6" id="KW-0368">Histidine biosynthesis</keyword>
<dbReference type="CDD" id="cd07914">
    <property type="entry name" value="IGPD"/>
    <property type="match status" value="1"/>
</dbReference>
<evidence type="ECO:0000313" key="8">
    <source>
        <dbReference type="EMBL" id="SDM59149.1"/>
    </source>
</evidence>
<evidence type="ECO:0000313" key="9">
    <source>
        <dbReference type="Proteomes" id="UP000198680"/>
    </source>
</evidence>
<evidence type="ECO:0000256" key="2">
    <source>
        <dbReference type="ARBA" id="ARBA00016664"/>
    </source>
</evidence>
<dbReference type="EC" id="4.2.1.19" evidence="6 7"/>
<dbReference type="STRING" id="1137991.SAMN05660642_02798"/>
<evidence type="ECO:0000256" key="6">
    <source>
        <dbReference type="HAMAP-Rule" id="MF_00076"/>
    </source>
</evidence>
<dbReference type="AlphaFoldDB" id="A0A1G9UGV8"/>
<dbReference type="OrthoDB" id="9790411at2"/>
<name>A0A1G9UGV8_9ACTN</name>
<dbReference type="InterPro" id="IPR000807">
    <property type="entry name" value="ImidazoleglycerolP_deHydtase"/>
</dbReference>
<keyword evidence="5 6" id="KW-0456">Lyase</keyword>
<dbReference type="Pfam" id="PF00475">
    <property type="entry name" value="IGPD"/>
    <property type="match status" value="1"/>
</dbReference>
<reference evidence="9" key="1">
    <citation type="submission" date="2016-10" db="EMBL/GenBank/DDBJ databases">
        <authorList>
            <person name="Varghese N."/>
            <person name="Submissions S."/>
        </authorList>
    </citation>
    <scope>NUCLEOTIDE SEQUENCE [LARGE SCALE GENOMIC DNA]</scope>
    <source>
        <strain evidence="9">DSM 45419</strain>
    </source>
</reference>
<dbReference type="UniPathway" id="UPA00031">
    <property type="reaction ID" value="UER00011"/>
</dbReference>
<evidence type="ECO:0000256" key="3">
    <source>
        <dbReference type="ARBA" id="ARBA00022605"/>
    </source>
</evidence>
<dbReference type="NCBIfam" id="NF002114">
    <property type="entry name" value="PRK00951.2-4"/>
    <property type="match status" value="1"/>
</dbReference>
<dbReference type="InterPro" id="IPR020568">
    <property type="entry name" value="Ribosomal_Su5_D2-typ_SF"/>
</dbReference>
<proteinExistence type="inferred from homology"/>
<evidence type="ECO:0000256" key="4">
    <source>
        <dbReference type="ARBA" id="ARBA00023102"/>
    </source>
</evidence>
<dbReference type="PANTHER" id="PTHR23133">
    <property type="entry name" value="IMIDAZOLEGLYCEROL-PHOSPHATE DEHYDRATASE HIS7"/>
    <property type="match status" value="1"/>
</dbReference>
<comment type="similarity">
    <text evidence="6 7">Belongs to the imidazoleglycerol-phosphate dehydratase family.</text>
</comment>
<gene>
    <name evidence="6" type="primary">hisB</name>
    <name evidence="8" type="ORF">SAMN05660642_02798</name>
</gene>
<dbReference type="FunFam" id="3.30.230.40:FF:000001">
    <property type="entry name" value="Imidazoleglycerol-phosphate dehydratase HisB"/>
    <property type="match status" value="1"/>
</dbReference>
<dbReference type="PROSITE" id="PS00954">
    <property type="entry name" value="IGP_DEHYDRATASE_1"/>
    <property type="match status" value="1"/>
</dbReference>